<feature type="region of interest" description="Disordered" evidence="4">
    <location>
        <begin position="148"/>
        <end position="171"/>
    </location>
</feature>
<dbReference type="SUPFAM" id="SSF53187">
    <property type="entry name" value="Zn-dependent exopeptidases"/>
    <property type="match status" value="1"/>
</dbReference>
<dbReference type="GO" id="GO:0030288">
    <property type="term" value="C:outer membrane-bounded periplasmic space"/>
    <property type="evidence" value="ECO:0007669"/>
    <property type="project" value="TreeGrafter"/>
</dbReference>
<dbReference type="InterPro" id="IPR002508">
    <property type="entry name" value="MurNAc-LAA_cat"/>
</dbReference>
<reference evidence="7 8" key="1">
    <citation type="submission" date="2019-04" db="EMBL/GenBank/DDBJ databases">
        <title>Genome sequence of Pelagicola litoralis CL-ES2.</title>
        <authorList>
            <person name="Cao J."/>
        </authorList>
    </citation>
    <scope>NUCLEOTIDE SEQUENCE [LARGE SCALE GENOMIC DNA]</scope>
    <source>
        <strain evidence="7 8">CL-ES2</strain>
    </source>
</reference>
<gene>
    <name evidence="7" type="ORF">FAP39_13575</name>
</gene>
<dbReference type="Gene3D" id="3.40.630.40">
    <property type="entry name" value="Zn-dependent exopeptidases"/>
    <property type="match status" value="1"/>
</dbReference>
<dbReference type="SMART" id="SM00646">
    <property type="entry name" value="Ami_3"/>
    <property type="match status" value="1"/>
</dbReference>
<comment type="catalytic activity">
    <reaction evidence="1">
        <text>Hydrolyzes the link between N-acetylmuramoyl residues and L-amino acid residues in certain cell-wall glycopeptides.</text>
        <dbReference type="EC" id="3.5.1.28"/>
    </reaction>
</comment>
<dbReference type="EC" id="3.5.1.28" evidence="2"/>
<dbReference type="CDD" id="cd02696">
    <property type="entry name" value="MurNAc-LAA"/>
    <property type="match status" value="1"/>
</dbReference>
<evidence type="ECO:0000313" key="8">
    <source>
        <dbReference type="Proteomes" id="UP000306575"/>
    </source>
</evidence>
<accession>A0A4U7MXQ3</accession>
<protein>
    <recommendedName>
        <fullName evidence="2">N-acetylmuramoyl-L-alanine amidase</fullName>
        <ecNumber evidence="2">3.5.1.28</ecNumber>
    </recommendedName>
</protein>
<evidence type="ECO:0000313" key="7">
    <source>
        <dbReference type="EMBL" id="TKZ17982.1"/>
    </source>
</evidence>
<dbReference type="PANTHER" id="PTHR30404:SF0">
    <property type="entry name" value="N-ACETYLMURAMOYL-L-ALANINE AMIDASE AMIC"/>
    <property type="match status" value="1"/>
</dbReference>
<dbReference type="RefSeq" id="WP_138016938.1">
    <property type="nucleotide sequence ID" value="NZ_SULI01000019.1"/>
</dbReference>
<dbReference type="Proteomes" id="UP000306575">
    <property type="component" value="Unassembled WGS sequence"/>
</dbReference>
<keyword evidence="3" id="KW-0378">Hydrolase</keyword>
<evidence type="ECO:0000256" key="3">
    <source>
        <dbReference type="ARBA" id="ARBA00022801"/>
    </source>
</evidence>
<organism evidence="7 8">
    <name type="scientific">Shimia litoralis</name>
    <dbReference type="NCBI Taxonomy" id="420403"/>
    <lineage>
        <taxon>Bacteria</taxon>
        <taxon>Pseudomonadati</taxon>
        <taxon>Pseudomonadota</taxon>
        <taxon>Alphaproteobacteria</taxon>
        <taxon>Rhodobacterales</taxon>
        <taxon>Roseobacteraceae</taxon>
    </lineage>
</organism>
<evidence type="ECO:0000256" key="5">
    <source>
        <dbReference type="SAM" id="SignalP"/>
    </source>
</evidence>
<dbReference type="InterPro" id="IPR050695">
    <property type="entry name" value="N-acetylmuramoyl_amidase_3"/>
</dbReference>
<dbReference type="AlphaFoldDB" id="A0A4U7MXQ3"/>
<dbReference type="InterPro" id="IPR021731">
    <property type="entry name" value="AMIN_dom"/>
</dbReference>
<dbReference type="GO" id="GO:0008745">
    <property type="term" value="F:N-acetylmuramoyl-L-alanine amidase activity"/>
    <property type="evidence" value="ECO:0007669"/>
    <property type="project" value="UniProtKB-EC"/>
</dbReference>
<feature type="signal peptide" evidence="5">
    <location>
        <begin position="1"/>
        <end position="19"/>
    </location>
</feature>
<proteinExistence type="predicted"/>
<name>A0A4U7MXQ3_9RHOB</name>
<dbReference type="Pfam" id="PF11741">
    <property type="entry name" value="AMIN"/>
    <property type="match status" value="1"/>
</dbReference>
<evidence type="ECO:0000256" key="4">
    <source>
        <dbReference type="SAM" id="MobiDB-lite"/>
    </source>
</evidence>
<sequence>MRRILSFLFVLLWASVGHAQDFTGLARVSPAQSKLSEGWQGAVRLELGLSQGVPWRIFQLDDPRRMVLDFREVDWSGFDRDALGQAEGISDIRFGQFRPGWSRMVFDLEVPLVVETAGLVVDQTTGGALLTIDLARRSDEIYARHAGAPRDPRWDLPPAVETTPSPRQTKPDWAPIVVVLDPGHGGIDVGAERDGTQEKSLMLQFAREVRDSLRRAGGFDVILTRDGDHFVSLERRVSLAHDAGADVFISLHADALQQGHARGATVYTLSDEASDAASAILAERHDRDDILAGIDLSGADDEVADVLLDLARLETRPRTALLAANLISSMHTASGSLNKKPHRVAGFSVLKAADIPSVLIEVGFLSSPQDLANLRDPNWRAVMAGAIRDGIQAWVDEDKALRDLVRQ</sequence>
<keyword evidence="5" id="KW-0732">Signal</keyword>
<evidence type="ECO:0000259" key="6">
    <source>
        <dbReference type="SMART" id="SM00646"/>
    </source>
</evidence>
<keyword evidence="8" id="KW-1185">Reference proteome</keyword>
<feature type="chain" id="PRO_5020856364" description="N-acetylmuramoyl-L-alanine amidase" evidence="5">
    <location>
        <begin position="20"/>
        <end position="407"/>
    </location>
</feature>
<dbReference type="Pfam" id="PF01520">
    <property type="entry name" value="Amidase_3"/>
    <property type="match status" value="1"/>
</dbReference>
<dbReference type="GO" id="GO:0009253">
    <property type="term" value="P:peptidoglycan catabolic process"/>
    <property type="evidence" value="ECO:0007669"/>
    <property type="project" value="InterPro"/>
</dbReference>
<evidence type="ECO:0000256" key="1">
    <source>
        <dbReference type="ARBA" id="ARBA00001561"/>
    </source>
</evidence>
<feature type="domain" description="MurNAc-LAA" evidence="6">
    <location>
        <begin position="237"/>
        <end position="392"/>
    </location>
</feature>
<dbReference type="OrthoDB" id="9806267at2"/>
<dbReference type="Gene3D" id="2.60.40.3500">
    <property type="match status" value="1"/>
</dbReference>
<comment type="caution">
    <text evidence="7">The sequence shown here is derived from an EMBL/GenBank/DDBJ whole genome shotgun (WGS) entry which is preliminary data.</text>
</comment>
<evidence type="ECO:0000256" key="2">
    <source>
        <dbReference type="ARBA" id="ARBA00011901"/>
    </source>
</evidence>
<dbReference type="PANTHER" id="PTHR30404">
    <property type="entry name" value="N-ACETYLMURAMOYL-L-ALANINE AMIDASE"/>
    <property type="match status" value="1"/>
</dbReference>
<dbReference type="EMBL" id="SULI01000019">
    <property type="protein sequence ID" value="TKZ17982.1"/>
    <property type="molecule type" value="Genomic_DNA"/>
</dbReference>